<feature type="compositionally biased region" description="Basic and acidic residues" evidence="3">
    <location>
        <begin position="643"/>
        <end position="665"/>
    </location>
</feature>
<dbReference type="SMART" id="SM00212">
    <property type="entry name" value="UBCc"/>
    <property type="match status" value="1"/>
</dbReference>
<dbReference type="PANTHER" id="PTHR46116">
    <property type="entry name" value="(E3-INDEPENDENT) E2 UBIQUITIN-CONJUGATING ENZYME"/>
    <property type="match status" value="1"/>
</dbReference>
<keyword evidence="6" id="KW-1185">Reference proteome</keyword>
<keyword evidence="1" id="KW-0808">Transferase</keyword>
<evidence type="ECO:0000256" key="1">
    <source>
        <dbReference type="ARBA" id="ARBA00022679"/>
    </source>
</evidence>
<protein>
    <recommendedName>
        <fullName evidence="4">UBC core domain-containing protein</fullName>
    </recommendedName>
</protein>
<dbReference type="GO" id="GO:0061631">
    <property type="term" value="F:ubiquitin conjugating enzyme activity"/>
    <property type="evidence" value="ECO:0007669"/>
    <property type="project" value="TreeGrafter"/>
</dbReference>
<dbReference type="Pfam" id="PF00179">
    <property type="entry name" value="UQ_con"/>
    <property type="match status" value="1"/>
</dbReference>
<dbReference type="SUPFAM" id="SSF54495">
    <property type="entry name" value="UBC-like"/>
    <property type="match status" value="1"/>
</dbReference>
<reference evidence="5 6" key="1">
    <citation type="submission" date="2019-07" db="EMBL/GenBank/DDBJ databases">
        <title>Finished genome of Venturia effusa.</title>
        <authorList>
            <person name="Young C.A."/>
            <person name="Cox M.P."/>
            <person name="Ganley A.R.D."/>
            <person name="David W.J."/>
        </authorList>
    </citation>
    <scope>NUCLEOTIDE SEQUENCE [LARGE SCALE GENOMIC DNA]</scope>
    <source>
        <strain evidence="6">albino</strain>
    </source>
</reference>
<evidence type="ECO:0000313" key="6">
    <source>
        <dbReference type="Proteomes" id="UP000316270"/>
    </source>
</evidence>
<evidence type="ECO:0000313" key="5">
    <source>
        <dbReference type="EMBL" id="QDS71097.1"/>
    </source>
</evidence>
<dbReference type="Pfam" id="PF23043">
    <property type="entry name" value="SH3-B_UBE2O"/>
    <property type="match status" value="1"/>
</dbReference>
<feature type="compositionally biased region" description="Acidic residues" evidence="3">
    <location>
        <begin position="586"/>
        <end position="612"/>
    </location>
</feature>
<gene>
    <name evidence="5" type="ORF">FKW77_009154</name>
</gene>
<dbReference type="InterPro" id="IPR057735">
    <property type="entry name" value="UBE2O-like_tSH3-B"/>
</dbReference>
<dbReference type="STRING" id="50376.A0A517L625"/>
<organism evidence="5 6">
    <name type="scientific">Venturia effusa</name>
    <dbReference type="NCBI Taxonomy" id="50376"/>
    <lineage>
        <taxon>Eukaryota</taxon>
        <taxon>Fungi</taxon>
        <taxon>Dikarya</taxon>
        <taxon>Ascomycota</taxon>
        <taxon>Pezizomycotina</taxon>
        <taxon>Dothideomycetes</taxon>
        <taxon>Pleosporomycetidae</taxon>
        <taxon>Venturiales</taxon>
        <taxon>Venturiaceae</taxon>
        <taxon>Venturia</taxon>
    </lineage>
</organism>
<dbReference type="Pfam" id="PF23046">
    <property type="entry name" value="tSH3-B_UBE2O"/>
    <property type="match status" value="1"/>
</dbReference>
<dbReference type="PANTHER" id="PTHR46116:SF15">
    <property type="entry name" value="(E3-INDEPENDENT) E2 UBIQUITIN-CONJUGATING ENZYME"/>
    <property type="match status" value="1"/>
</dbReference>
<dbReference type="Proteomes" id="UP000316270">
    <property type="component" value="Chromosome 5"/>
</dbReference>
<proteinExistence type="predicted"/>
<dbReference type="CDD" id="cd23837">
    <property type="entry name" value="UBCc_UBE2O"/>
    <property type="match status" value="1"/>
</dbReference>
<dbReference type="InterPro" id="IPR000608">
    <property type="entry name" value="UBC"/>
</dbReference>
<evidence type="ECO:0000259" key="4">
    <source>
        <dbReference type="PROSITE" id="PS50127"/>
    </source>
</evidence>
<dbReference type="InterPro" id="IPR057733">
    <property type="entry name" value="UBE2O-like_SH3-B"/>
</dbReference>
<dbReference type="Gene3D" id="3.10.110.10">
    <property type="entry name" value="Ubiquitin Conjugating Enzyme"/>
    <property type="match status" value="1"/>
</dbReference>
<dbReference type="EMBL" id="CP042189">
    <property type="protein sequence ID" value="QDS71097.1"/>
    <property type="molecule type" value="Genomic_DNA"/>
</dbReference>
<dbReference type="PROSITE" id="PS50127">
    <property type="entry name" value="UBC_2"/>
    <property type="match status" value="1"/>
</dbReference>
<name>A0A517L625_9PEZI</name>
<feature type="domain" description="UBC core" evidence="4">
    <location>
        <begin position="727"/>
        <end position="888"/>
    </location>
</feature>
<evidence type="ECO:0000256" key="3">
    <source>
        <dbReference type="SAM" id="MobiDB-lite"/>
    </source>
</evidence>
<sequence>MEGLATTIFCVEDMCTLKDDPLQLGVVDRTTSDVDTHDPHPEREYDKLECHKDISDQEFEKFKKTGIPPQDTVVVQWCTKPTAELIPTKLLSLHDRSLLVGDIVKRHTQDSMSGTVVQTDVKCTLLSQTFNENIPNADTDAVEAFATARLSKNDTYLTGVPAEELRPAQDYTEGDLVIYQEWIGRIEMVPYIVALRLSNGSVVEVENADELESFPQRGQDVFEIGDLVKTKKGNLRRGRWIYGAYDANIKPHGVVVNSRAEEILVNWICRRIYPTEQSNLNPEPPQNLGTNELETGGLLIYDRSRVPLNGSGYGRCVDIQSGQRMRFKDLPGAVVKYDEQPSFQAVVRHPVINRLKVIPRTETLGFDLNVFTVQDLTTTAKVLWQNCEVTTESSRNLVPDINLEDDSEVWPGEIVVSNDKIKVPQQEWIEQPIKVGIVQSVSAAERIAKVRWLPHAKVQYSRLGGVLPEESDFEQLALLPDSTLGLEHPDTIADAQGISDITLYDIHAATGLNKRRGDFVILHPPATEGMDINTSDRIDWFGEVIDLGRDGFLTVRLGALADVTDIRISPEYATIVYSSDGAPGYDSEDDSEDDSDFDSDEEAYDSDFDSDDYPWLTNDGVPVSDIEDESWSTASSDAGDGLGHPDFDGMDVDHDESTENVKDEAMTNGSDPHMGSDLPPAMSDLTKEPSFGRSLLTEGAPPAFTILDSEPPISHAYYTSQLSLTPQGMKRITKEHRILQSSLPDGIFVRAWESRLDLLRILIVGPMDTPYEFAPFVIDMRIPYDYPHAPPEAFFHSWTAQVNPNLYENGKICLSLLGTWHGEEKSENWSSSKSTILQVLVSIMGLVLVKQPYFQEAGYEARSGLAEAQVPSQLYSERTYFRTREYITHAISNGVDGFEDLVEWLYLDQRPSAPQLLNKAIEAAREIVDANLGAELSDGQRLKLRGGLSVISKGAVVMLRRHKEKMEEIKVLKGL</sequence>
<accession>A0A517L625</accession>
<dbReference type="InterPro" id="IPR016135">
    <property type="entry name" value="UBQ-conjugating_enzyme/RWD"/>
</dbReference>
<dbReference type="OrthoDB" id="47801at2759"/>
<keyword evidence="2" id="KW-0833">Ubl conjugation pathway</keyword>
<feature type="region of interest" description="Disordered" evidence="3">
    <location>
        <begin position="577"/>
        <end position="674"/>
    </location>
</feature>
<dbReference type="AlphaFoldDB" id="A0A517L625"/>
<evidence type="ECO:0000256" key="2">
    <source>
        <dbReference type="ARBA" id="ARBA00022786"/>
    </source>
</evidence>